<dbReference type="InterPro" id="IPR036265">
    <property type="entry name" value="HIT-like_sf"/>
</dbReference>
<protein>
    <submittedName>
        <fullName evidence="3">HIT domain-containing protein</fullName>
    </submittedName>
</protein>
<dbReference type="Pfam" id="PF01230">
    <property type="entry name" value="HIT"/>
    <property type="match status" value="1"/>
</dbReference>
<dbReference type="AlphaFoldDB" id="A0A9X2I9Z1"/>
<sequence>MFSIDERIQSTGFSLGDWPLSRVFLKNEACYPWFILVPRRANIQELYQLDREERQTLIEEINHLSLLVNGYFKPDKLNVGALGNVVPQLHVHVVARSRNDDLWPQGLWQSSMQATPYDEKKLKGLLPILQDLIQLKGQEIS</sequence>
<dbReference type="InterPro" id="IPR026026">
    <property type="entry name" value="HIT_Hint"/>
</dbReference>
<comment type="caution">
    <text evidence="1">Lacks conserved residue(s) required for the propagation of feature annotation.</text>
</comment>
<reference evidence="3" key="1">
    <citation type="submission" date="2021-11" db="EMBL/GenBank/DDBJ databases">
        <title>Legionella maioricencis sp. nov., a new species isolated from hot water samples in Mallorca.</title>
        <authorList>
            <person name="Crespi S."/>
            <person name="Drasar V."/>
            <person name="Salva-Serra F."/>
            <person name="Jaen-Luchoro D."/>
            <person name="Pineiro-Iglesias B."/>
            <person name="Aliaga F."/>
            <person name="Fernandez-Juarez V."/>
            <person name="Coll G."/>
            <person name="Moore E.R.B."/>
            <person name="Bennasar-Figueras A."/>
        </authorList>
    </citation>
    <scope>NUCLEOTIDE SEQUENCE</scope>
    <source>
        <strain evidence="3">HCPI-6</strain>
    </source>
</reference>
<name>A0A9X2I9Z1_9GAMM</name>
<accession>A0A9X2I9Z1</accession>
<organism evidence="3 4">
    <name type="scientific">Legionella maioricensis</name>
    <dbReference type="NCBI Taxonomy" id="2896528"/>
    <lineage>
        <taxon>Bacteria</taxon>
        <taxon>Pseudomonadati</taxon>
        <taxon>Pseudomonadota</taxon>
        <taxon>Gammaproteobacteria</taxon>
        <taxon>Legionellales</taxon>
        <taxon>Legionellaceae</taxon>
        <taxon>Legionella</taxon>
    </lineage>
</organism>
<dbReference type="GO" id="GO:0003824">
    <property type="term" value="F:catalytic activity"/>
    <property type="evidence" value="ECO:0007669"/>
    <property type="project" value="InterPro"/>
</dbReference>
<proteinExistence type="predicted"/>
<evidence type="ECO:0000259" key="2">
    <source>
        <dbReference type="PROSITE" id="PS51084"/>
    </source>
</evidence>
<evidence type="ECO:0000313" key="3">
    <source>
        <dbReference type="EMBL" id="MCL9683300.1"/>
    </source>
</evidence>
<dbReference type="PIRSF" id="PIRSF000714">
    <property type="entry name" value="HIT"/>
    <property type="match status" value="1"/>
</dbReference>
<dbReference type="InterPro" id="IPR011146">
    <property type="entry name" value="HIT-like"/>
</dbReference>
<dbReference type="Proteomes" id="UP001139721">
    <property type="component" value="Unassembled WGS sequence"/>
</dbReference>
<comment type="caution">
    <text evidence="3">The sequence shown here is derived from an EMBL/GenBank/DDBJ whole genome shotgun (WGS) entry which is preliminary data.</text>
</comment>
<dbReference type="PROSITE" id="PS51084">
    <property type="entry name" value="HIT_2"/>
    <property type="match status" value="1"/>
</dbReference>
<dbReference type="RefSeq" id="WP_250419431.1">
    <property type="nucleotide sequence ID" value="NZ_JAJKBJ010000003.1"/>
</dbReference>
<evidence type="ECO:0000313" key="4">
    <source>
        <dbReference type="Proteomes" id="UP001139721"/>
    </source>
</evidence>
<evidence type="ECO:0000256" key="1">
    <source>
        <dbReference type="PROSITE-ProRule" id="PRU00464"/>
    </source>
</evidence>
<dbReference type="SUPFAM" id="SSF54197">
    <property type="entry name" value="HIT-like"/>
    <property type="match status" value="1"/>
</dbReference>
<feature type="domain" description="HIT" evidence="2">
    <location>
        <begin position="1"/>
        <end position="103"/>
    </location>
</feature>
<gene>
    <name evidence="3" type="ORF">LOX96_04285</name>
</gene>
<dbReference type="Gene3D" id="3.30.428.10">
    <property type="entry name" value="HIT-like"/>
    <property type="match status" value="1"/>
</dbReference>
<keyword evidence="4" id="KW-1185">Reference proteome</keyword>
<dbReference type="EMBL" id="JAJKBJ010000003">
    <property type="protein sequence ID" value="MCL9683300.1"/>
    <property type="molecule type" value="Genomic_DNA"/>
</dbReference>